<name>A0AAV8ZJS3_9CUCU</name>
<dbReference type="Pfam" id="PF17921">
    <property type="entry name" value="Integrase_H2C2"/>
    <property type="match status" value="1"/>
</dbReference>
<keyword evidence="3" id="KW-0548">Nucleotidyltransferase</keyword>
<dbReference type="GO" id="GO:0003964">
    <property type="term" value="F:RNA-directed DNA polymerase activity"/>
    <property type="evidence" value="ECO:0007669"/>
    <property type="project" value="UniProtKB-KW"/>
</dbReference>
<evidence type="ECO:0000259" key="10">
    <source>
        <dbReference type="PROSITE" id="PS50994"/>
    </source>
</evidence>
<dbReference type="SUPFAM" id="SSF53098">
    <property type="entry name" value="Ribonuclease H-like"/>
    <property type="match status" value="1"/>
</dbReference>
<dbReference type="Gene3D" id="3.30.420.10">
    <property type="entry name" value="Ribonuclease H-like superfamily/Ribonuclease H"/>
    <property type="match status" value="1"/>
</dbReference>
<evidence type="ECO:0000313" key="12">
    <source>
        <dbReference type="Proteomes" id="UP001162156"/>
    </source>
</evidence>
<dbReference type="GO" id="GO:0003676">
    <property type="term" value="F:nucleic acid binding"/>
    <property type="evidence" value="ECO:0007669"/>
    <property type="project" value="InterPro"/>
</dbReference>
<dbReference type="Gene3D" id="1.10.340.70">
    <property type="match status" value="1"/>
</dbReference>
<dbReference type="Proteomes" id="UP001162156">
    <property type="component" value="Unassembled WGS sequence"/>
</dbReference>
<dbReference type="Pfam" id="PF00665">
    <property type="entry name" value="rve"/>
    <property type="match status" value="1"/>
</dbReference>
<keyword evidence="6" id="KW-0378">Hydrolase</keyword>
<evidence type="ECO:0000256" key="5">
    <source>
        <dbReference type="ARBA" id="ARBA00022759"/>
    </source>
</evidence>
<dbReference type="PROSITE" id="PS50994">
    <property type="entry name" value="INTEGRASE"/>
    <property type="match status" value="1"/>
</dbReference>
<feature type="region of interest" description="Disordered" evidence="9">
    <location>
        <begin position="978"/>
        <end position="1043"/>
    </location>
</feature>
<dbReference type="InterPro" id="IPR036397">
    <property type="entry name" value="RNaseH_sf"/>
</dbReference>
<dbReference type="Pfam" id="PF17919">
    <property type="entry name" value="RT_RNaseH_2"/>
    <property type="match status" value="1"/>
</dbReference>
<dbReference type="EC" id="2.7.7.49" evidence="1"/>
<comment type="caution">
    <text evidence="11">The sequence shown here is derived from an EMBL/GenBank/DDBJ whole genome shotgun (WGS) entry which is preliminary data.</text>
</comment>
<proteinExistence type="predicted"/>
<accession>A0AAV8ZJS3</accession>
<evidence type="ECO:0000256" key="2">
    <source>
        <dbReference type="ARBA" id="ARBA00022679"/>
    </source>
</evidence>
<dbReference type="InterPro" id="IPR041588">
    <property type="entry name" value="Integrase_H2C2"/>
</dbReference>
<dbReference type="SUPFAM" id="SSF56672">
    <property type="entry name" value="DNA/RNA polymerases"/>
    <property type="match status" value="1"/>
</dbReference>
<keyword evidence="2" id="KW-0808">Transferase</keyword>
<gene>
    <name evidence="11" type="ORF">NQ314_005016</name>
</gene>
<dbReference type="GO" id="GO:0015074">
    <property type="term" value="P:DNA integration"/>
    <property type="evidence" value="ECO:0007669"/>
    <property type="project" value="InterPro"/>
</dbReference>
<keyword evidence="5" id="KW-0255">Endonuclease</keyword>
<keyword evidence="4" id="KW-0540">Nuclease</keyword>
<keyword evidence="8" id="KW-0511">Multifunctional enzyme</keyword>
<sequence length="1057" mass="122463">MLTQFMEMMKIVEENRKASEDRLLALLSTQPQRNETLYRVMPDFSQTIDNFDGEALGERAMDWLASLESTAILHTKSGRVMGKNEEETPRKKREYIFFFHDKVTLCKALDYDFVETKEQVLVGLYNKQIIPGLVTARAENVDDLLHEIVDFDRITEKAQNTQKGNMQKFVNRSNPVSNGRTNLVKNANVKEEFTSDSTRLPARDDQNRPLCFISKDCPVETRKEVSSPDSPLAQLIVEKEDKNIDRADKYLRDIDINGKKVKALIDPGSAVCTIKEDIVREKKLMCEPTNEKFFSGTRHSPTTDVLLGRSFTDIPTVAYVKIENSLYFGQEDEPLFCNLEWGDIPNKKTITVASSVTLLKNQINFIQVQGDNHERWLPVMNFSKDVVSLEKGQKLGEFRQFATPRNKHELKRFLGLTGFFRRFVEKYALTAKPLTDLTRAEREYKWTKDQEYAFQKFKSMLQGSPTLQLYNPKATALHCNASIYGIAGMLLQEGEDRKLHLLELLAILWSVERLRHLLLGIKFTVVSDCQALVYLNAKKTVQPQIARWYSILAEYDMEIKYRPGDRMSLVDCLSRAATEEPSNSEIIEKIYEKRLNIFLIIPEDGRILMMQMNKEENNLVQNYEIDRERLYKKVKVNDEERWLYVIPDSMRKATVIKYHDQMDHWSLDRTATHILKKFWFRGLRRYVRQHIRGCFECLLANVPGGRKSDKLHSPRLPERPMIKLHVDHLGLFLKSTKGNQHILVIVDAYTFFIRLYPVKSTKSIETSQKMKEFINQYGAPRIIVSDQGTTFTGHSFTEFCKKYDIEHKTIASHYPQANGMVENRMKSIIPVIVTSFDFDDEQWDKTIYRAERKINTAVNKTLGCSPFECLYGYTPTYEDASMKVRSNVAKSQNQSRAYYDITHSEGVKYEIGDIVAIKRVPTYTGEPTKTQLKYRGPLVVIEVLPSDCYCLERLNNEDGGKIFMATLHVSQMKIYKNHEDDDNTNYDSESTENDEEDVTVEVEKESEEPEIETGPESDENDKEWEPEQSESEVKNASLSGGRPKWKIRRPLRYDDFV</sequence>
<dbReference type="InterPro" id="IPR041577">
    <property type="entry name" value="RT_RNaseH_2"/>
</dbReference>
<keyword evidence="7" id="KW-0695">RNA-directed DNA polymerase</keyword>
<organism evidence="11 12">
    <name type="scientific">Rhamnusium bicolor</name>
    <dbReference type="NCBI Taxonomy" id="1586634"/>
    <lineage>
        <taxon>Eukaryota</taxon>
        <taxon>Metazoa</taxon>
        <taxon>Ecdysozoa</taxon>
        <taxon>Arthropoda</taxon>
        <taxon>Hexapoda</taxon>
        <taxon>Insecta</taxon>
        <taxon>Pterygota</taxon>
        <taxon>Neoptera</taxon>
        <taxon>Endopterygota</taxon>
        <taxon>Coleoptera</taxon>
        <taxon>Polyphaga</taxon>
        <taxon>Cucujiformia</taxon>
        <taxon>Chrysomeloidea</taxon>
        <taxon>Cerambycidae</taxon>
        <taxon>Lepturinae</taxon>
        <taxon>Rhagiini</taxon>
        <taxon>Rhamnusium</taxon>
    </lineage>
</organism>
<reference evidence="11" key="1">
    <citation type="journal article" date="2023" name="Insect Mol. Biol.">
        <title>Genome sequencing provides insights into the evolution of gene families encoding plant cell wall-degrading enzymes in longhorned beetles.</title>
        <authorList>
            <person name="Shin N.R."/>
            <person name="Okamura Y."/>
            <person name="Kirsch R."/>
            <person name="Pauchet Y."/>
        </authorList>
    </citation>
    <scope>NUCLEOTIDE SEQUENCE</scope>
    <source>
        <strain evidence="11">RBIC_L_NR</strain>
    </source>
</reference>
<evidence type="ECO:0000256" key="9">
    <source>
        <dbReference type="SAM" id="MobiDB-lite"/>
    </source>
</evidence>
<evidence type="ECO:0000256" key="6">
    <source>
        <dbReference type="ARBA" id="ARBA00022801"/>
    </source>
</evidence>
<dbReference type="InterPro" id="IPR043502">
    <property type="entry name" value="DNA/RNA_pol_sf"/>
</dbReference>
<evidence type="ECO:0000256" key="3">
    <source>
        <dbReference type="ARBA" id="ARBA00022695"/>
    </source>
</evidence>
<dbReference type="InterPro" id="IPR043128">
    <property type="entry name" value="Rev_trsase/Diguanyl_cyclase"/>
</dbReference>
<dbReference type="GO" id="GO:0016787">
    <property type="term" value="F:hydrolase activity"/>
    <property type="evidence" value="ECO:0007669"/>
    <property type="project" value="UniProtKB-KW"/>
</dbReference>
<evidence type="ECO:0000256" key="7">
    <source>
        <dbReference type="ARBA" id="ARBA00022918"/>
    </source>
</evidence>
<dbReference type="GO" id="GO:0004519">
    <property type="term" value="F:endonuclease activity"/>
    <property type="evidence" value="ECO:0007669"/>
    <property type="project" value="UniProtKB-KW"/>
</dbReference>
<dbReference type="EMBL" id="JANEYF010001400">
    <property type="protein sequence ID" value="KAJ8964282.1"/>
    <property type="molecule type" value="Genomic_DNA"/>
</dbReference>
<feature type="compositionally biased region" description="Acidic residues" evidence="9">
    <location>
        <begin position="980"/>
        <end position="1030"/>
    </location>
</feature>
<evidence type="ECO:0000256" key="8">
    <source>
        <dbReference type="ARBA" id="ARBA00023268"/>
    </source>
</evidence>
<dbReference type="CDD" id="cd09274">
    <property type="entry name" value="RNase_HI_RT_Ty3"/>
    <property type="match status" value="1"/>
</dbReference>
<dbReference type="PANTHER" id="PTHR37984:SF5">
    <property type="entry name" value="PROTEIN NYNRIN-LIKE"/>
    <property type="match status" value="1"/>
</dbReference>
<evidence type="ECO:0000256" key="1">
    <source>
        <dbReference type="ARBA" id="ARBA00012493"/>
    </source>
</evidence>
<dbReference type="InterPro" id="IPR001584">
    <property type="entry name" value="Integrase_cat-core"/>
</dbReference>
<feature type="domain" description="Integrase catalytic" evidence="10">
    <location>
        <begin position="716"/>
        <end position="874"/>
    </location>
</feature>
<dbReference type="InterPro" id="IPR012337">
    <property type="entry name" value="RNaseH-like_sf"/>
</dbReference>
<dbReference type="Gene3D" id="3.30.70.270">
    <property type="match status" value="1"/>
</dbReference>
<dbReference type="Pfam" id="PF17917">
    <property type="entry name" value="RT_RNaseH"/>
    <property type="match status" value="1"/>
</dbReference>
<dbReference type="PANTHER" id="PTHR37984">
    <property type="entry name" value="PROTEIN CBG26694"/>
    <property type="match status" value="1"/>
</dbReference>
<dbReference type="InterPro" id="IPR041373">
    <property type="entry name" value="RT_RNaseH"/>
</dbReference>
<dbReference type="InterPro" id="IPR050951">
    <property type="entry name" value="Retrovirus_Pol_polyprotein"/>
</dbReference>
<protein>
    <recommendedName>
        <fullName evidence="1">RNA-directed DNA polymerase</fullName>
        <ecNumber evidence="1">2.7.7.49</ecNumber>
    </recommendedName>
</protein>
<keyword evidence="12" id="KW-1185">Reference proteome</keyword>
<dbReference type="GO" id="GO:0042575">
    <property type="term" value="C:DNA polymerase complex"/>
    <property type="evidence" value="ECO:0007669"/>
    <property type="project" value="UniProtKB-ARBA"/>
</dbReference>
<evidence type="ECO:0000256" key="4">
    <source>
        <dbReference type="ARBA" id="ARBA00022722"/>
    </source>
</evidence>
<dbReference type="FunFam" id="3.30.70.270:FF:000020">
    <property type="entry name" value="Transposon Tf2-6 polyprotein-like Protein"/>
    <property type="match status" value="1"/>
</dbReference>
<dbReference type="AlphaFoldDB" id="A0AAV8ZJS3"/>
<evidence type="ECO:0000313" key="11">
    <source>
        <dbReference type="EMBL" id="KAJ8964282.1"/>
    </source>
</evidence>